<dbReference type="AlphaFoldDB" id="A0A0E0EEB5"/>
<dbReference type="InterPro" id="IPR031142">
    <property type="entry name" value="SPX_prot"/>
</dbReference>
<feature type="domain" description="SPX" evidence="2">
    <location>
        <begin position="1"/>
        <end position="156"/>
    </location>
</feature>
<dbReference type="Pfam" id="PF03105">
    <property type="entry name" value="SPX"/>
    <property type="match status" value="2"/>
</dbReference>
<dbReference type="PANTHER" id="PTHR45978">
    <property type="entry name" value="SPX DOMAIN-CONTAINING PROTEIN 3"/>
    <property type="match status" value="1"/>
</dbReference>
<evidence type="ECO:0000259" key="2">
    <source>
        <dbReference type="PROSITE" id="PS51382"/>
    </source>
</evidence>
<name>A0A0E0EEB5_9ORYZ</name>
<protein>
    <recommendedName>
        <fullName evidence="2">SPX domain-containing protein</fullName>
    </recommendedName>
</protein>
<dbReference type="Proteomes" id="UP000008021">
    <property type="component" value="Chromosome 7"/>
</dbReference>
<feature type="region of interest" description="Disordered" evidence="1">
    <location>
        <begin position="222"/>
        <end position="254"/>
    </location>
</feature>
<dbReference type="PANTHER" id="PTHR45978:SF4">
    <property type="entry name" value="SPX DOMAIN-CONTAINING PROTEIN 6"/>
    <property type="match status" value="1"/>
</dbReference>
<accession>A0A0E0EEB5</accession>
<dbReference type="HOGENOM" id="CLU_057600_1_0_1"/>
<dbReference type="GO" id="GO:0016036">
    <property type="term" value="P:cellular response to phosphate starvation"/>
    <property type="evidence" value="ECO:0007669"/>
    <property type="project" value="InterPro"/>
</dbReference>
<dbReference type="STRING" id="40149.A0A0E0EEB5"/>
<reference evidence="3" key="2">
    <citation type="submission" date="2018-05" db="EMBL/GenBank/DDBJ databases">
        <title>OmerRS3 (Oryza meridionalis Reference Sequence Version 3).</title>
        <authorList>
            <person name="Zhang J."/>
            <person name="Kudrna D."/>
            <person name="Lee S."/>
            <person name="Talag J."/>
            <person name="Welchert J."/>
            <person name="Wing R.A."/>
        </authorList>
    </citation>
    <scope>NUCLEOTIDE SEQUENCE [LARGE SCALE GENOMIC DNA]</scope>
    <source>
        <strain evidence="3">cv. OR44</strain>
    </source>
</reference>
<evidence type="ECO:0000313" key="3">
    <source>
        <dbReference type="EnsemblPlants" id="OMERI07G18440.1"/>
    </source>
</evidence>
<dbReference type="Gramene" id="OMERI07G18440.1">
    <property type="protein sequence ID" value="OMERI07G18440.1"/>
    <property type="gene ID" value="OMERI07G18440"/>
</dbReference>
<dbReference type="PROSITE" id="PS51382">
    <property type="entry name" value="SPX"/>
    <property type="match status" value="1"/>
</dbReference>
<evidence type="ECO:0000256" key="1">
    <source>
        <dbReference type="SAM" id="MobiDB-lite"/>
    </source>
</evidence>
<dbReference type="CDD" id="cd14481">
    <property type="entry name" value="SPX_AtSPX1_like"/>
    <property type="match status" value="1"/>
</dbReference>
<reference evidence="3" key="1">
    <citation type="submission" date="2015-04" db="UniProtKB">
        <authorList>
            <consortium name="EnsemblPlants"/>
        </authorList>
    </citation>
    <scope>IDENTIFICATION</scope>
</reference>
<dbReference type="InterPro" id="IPR004331">
    <property type="entry name" value="SPX_dom"/>
</dbReference>
<dbReference type="eggNOG" id="KOG1161">
    <property type="taxonomic scope" value="Eukaryota"/>
</dbReference>
<organism evidence="3">
    <name type="scientific">Oryza meridionalis</name>
    <dbReference type="NCBI Taxonomy" id="40149"/>
    <lineage>
        <taxon>Eukaryota</taxon>
        <taxon>Viridiplantae</taxon>
        <taxon>Streptophyta</taxon>
        <taxon>Embryophyta</taxon>
        <taxon>Tracheophyta</taxon>
        <taxon>Spermatophyta</taxon>
        <taxon>Magnoliopsida</taxon>
        <taxon>Liliopsida</taxon>
        <taxon>Poales</taxon>
        <taxon>Poaceae</taxon>
        <taxon>BOP clade</taxon>
        <taxon>Oryzoideae</taxon>
        <taxon>Oryzeae</taxon>
        <taxon>Oryzinae</taxon>
        <taxon>Oryza</taxon>
    </lineage>
</organism>
<sequence>MKFGKLLKRQIEQSLPEWRDKFVSYKELKRIVASISGSPADEAAFVAALAADIDKIDSFFLEQEEEFVIRHRARILRTPIHRFSSFELQEAIKKTSSSAAAAEAAEVAGIRREIVDFHGEMVLLLSYSSINYIGVGKILKKHDKRTGGALAAPVAEAVRERRHFFKTETVSRMVRECEAMMAEAAAVLPAEAAPEALAAAAEQGIFRNTVAALLTMEDVRRGSSTHGRHSLPPLTLPDSDWLRSFQPPSPIPIQ</sequence>
<dbReference type="EnsemblPlants" id="OMERI07G18440.1">
    <property type="protein sequence ID" value="OMERI07G18440.1"/>
    <property type="gene ID" value="OMERI07G18440"/>
</dbReference>
<evidence type="ECO:0000313" key="4">
    <source>
        <dbReference type="Proteomes" id="UP000008021"/>
    </source>
</evidence>
<proteinExistence type="predicted"/>
<keyword evidence="4" id="KW-1185">Reference proteome</keyword>
<dbReference type="GO" id="GO:0070417">
    <property type="term" value="P:cellular response to cold"/>
    <property type="evidence" value="ECO:0007669"/>
    <property type="project" value="EnsemblPlants"/>
</dbReference>